<dbReference type="InterPro" id="IPR023213">
    <property type="entry name" value="CAT-like_dom_sf"/>
</dbReference>
<comment type="caution">
    <text evidence="14">The sequence shown here is derived from an EMBL/GenBank/DDBJ whole genome shotgun (WGS) entry which is preliminary data.</text>
</comment>
<evidence type="ECO:0000256" key="4">
    <source>
        <dbReference type="ARBA" id="ARBA00013244"/>
    </source>
</evidence>
<dbReference type="RefSeq" id="WP_104229672.1">
    <property type="nucleotide sequence ID" value="NZ_PSNW01000003.1"/>
</dbReference>
<gene>
    <name evidence="14" type="ORF">C3942_07040</name>
</gene>
<evidence type="ECO:0000256" key="6">
    <source>
        <dbReference type="ARBA" id="ARBA00022679"/>
    </source>
</evidence>
<comment type="catalytic activity">
    <reaction evidence="10">
        <text>an acyl-CoA + a 1,2-diacyl-sn-glycerol = a triacyl-sn-glycerol + CoA</text>
        <dbReference type="Rhea" id="RHEA:10868"/>
        <dbReference type="ChEBI" id="CHEBI:17815"/>
        <dbReference type="ChEBI" id="CHEBI:57287"/>
        <dbReference type="ChEBI" id="CHEBI:58342"/>
        <dbReference type="ChEBI" id="CHEBI:64615"/>
        <dbReference type="EC" id="2.3.1.20"/>
    </reaction>
</comment>
<evidence type="ECO:0000256" key="8">
    <source>
        <dbReference type="ARBA" id="ARBA00023098"/>
    </source>
</evidence>
<dbReference type="GO" id="GO:0004144">
    <property type="term" value="F:diacylglycerol O-acyltransferase activity"/>
    <property type="evidence" value="ECO:0007669"/>
    <property type="project" value="UniProtKB-EC"/>
</dbReference>
<organism evidence="14 15">
    <name type="scientific">Solimonas fluminis</name>
    <dbReference type="NCBI Taxonomy" id="2086571"/>
    <lineage>
        <taxon>Bacteria</taxon>
        <taxon>Pseudomonadati</taxon>
        <taxon>Pseudomonadota</taxon>
        <taxon>Gammaproteobacteria</taxon>
        <taxon>Nevskiales</taxon>
        <taxon>Nevskiaceae</taxon>
        <taxon>Solimonas</taxon>
    </lineage>
</organism>
<evidence type="ECO:0000256" key="9">
    <source>
        <dbReference type="ARBA" id="ARBA00023315"/>
    </source>
</evidence>
<dbReference type="InterPro" id="IPR009721">
    <property type="entry name" value="O-acyltransferase_WSD1_C"/>
</dbReference>
<evidence type="ECO:0000313" key="15">
    <source>
        <dbReference type="Proteomes" id="UP000238220"/>
    </source>
</evidence>
<feature type="domain" description="O-acyltransferase WSD1-like N-terminal" evidence="12">
    <location>
        <begin position="6"/>
        <end position="266"/>
    </location>
</feature>
<dbReference type="UniPathway" id="UPA00282"/>
<reference evidence="14 15" key="1">
    <citation type="submission" date="2018-02" db="EMBL/GenBank/DDBJ databases">
        <title>Genome sequencing of Solimonas sp. HR-BB.</title>
        <authorList>
            <person name="Lee Y."/>
            <person name="Jeon C.O."/>
        </authorList>
    </citation>
    <scope>NUCLEOTIDE SEQUENCE [LARGE SCALE GENOMIC DNA]</scope>
    <source>
        <strain evidence="14 15">HR-BB</strain>
    </source>
</reference>
<feature type="domain" description="O-acyltransferase WSD1 C-terminal" evidence="13">
    <location>
        <begin position="306"/>
        <end position="451"/>
    </location>
</feature>
<evidence type="ECO:0000256" key="3">
    <source>
        <dbReference type="ARBA" id="ARBA00009587"/>
    </source>
</evidence>
<evidence type="ECO:0000256" key="2">
    <source>
        <dbReference type="ARBA" id="ARBA00005189"/>
    </source>
</evidence>
<keyword evidence="9 14" id="KW-0012">Acyltransferase</keyword>
<dbReference type="EMBL" id="PSNW01000003">
    <property type="protein sequence ID" value="PPE74514.1"/>
    <property type="molecule type" value="Genomic_DNA"/>
</dbReference>
<dbReference type="PANTHER" id="PTHR31650:SF1">
    <property type="entry name" value="WAX ESTER SYNTHASE_DIACYLGLYCEROL ACYLTRANSFERASE 4-RELATED"/>
    <property type="match status" value="1"/>
</dbReference>
<dbReference type="Gene3D" id="3.30.559.10">
    <property type="entry name" value="Chloramphenicol acetyltransferase-like domain"/>
    <property type="match status" value="1"/>
</dbReference>
<evidence type="ECO:0000256" key="10">
    <source>
        <dbReference type="ARBA" id="ARBA00048109"/>
    </source>
</evidence>
<evidence type="ECO:0000256" key="7">
    <source>
        <dbReference type="ARBA" id="ARBA00022798"/>
    </source>
</evidence>
<name>A0A2S5THQ3_9GAMM</name>
<dbReference type="Pfam" id="PF03007">
    <property type="entry name" value="WS_DGAT_cat"/>
    <property type="match status" value="1"/>
</dbReference>
<evidence type="ECO:0000256" key="5">
    <source>
        <dbReference type="ARBA" id="ARBA00022516"/>
    </source>
</evidence>
<evidence type="ECO:0000259" key="13">
    <source>
        <dbReference type="Pfam" id="PF06974"/>
    </source>
</evidence>
<comment type="pathway">
    <text evidence="1">Glycerolipid metabolism; triacylglycerol biosynthesis.</text>
</comment>
<accession>A0A2S5THQ3</accession>
<evidence type="ECO:0000313" key="14">
    <source>
        <dbReference type="EMBL" id="PPE74514.1"/>
    </source>
</evidence>
<keyword evidence="8" id="KW-0443">Lipid metabolism</keyword>
<comment type="similarity">
    <text evidence="3">Belongs to the long-chain O-acyltransferase family.</text>
</comment>
<evidence type="ECO:0000259" key="12">
    <source>
        <dbReference type="Pfam" id="PF03007"/>
    </source>
</evidence>
<dbReference type="InterPro" id="IPR045034">
    <property type="entry name" value="O-acyltransferase_WSD1-like"/>
</dbReference>
<proteinExistence type="inferred from homology"/>
<keyword evidence="5" id="KW-0444">Lipid biosynthesis</keyword>
<dbReference type="GO" id="GO:0006071">
    <property type="term" value="P:glycerol metabolic process"/>
    <property type="evidence" value="ECO:0007669"/>
    <property type="project" value="UniProtKB-KW"/>
</dbReference>
<keyword evidence="6 14" id="KW-0808">Transferase</keyword>
<evidence type="ECO:0000256" key="1">
    <source>
        <dbReference type="ARBA" id="ARBA00004771"/>
    </source>
</evidence>
<sequence>MSILIKPNDAAWLFMEQREMPTHIGCLAIFSLPPDAPSDYLLQMAARFRATRIFAPPFNYRLQRGALRKLLPAWEELSPDRIDLDYHFRHSALPQPGGERELGTLISRLHSYPLDRRRPLWEVHLIEGLENRRFALYTKLHHSQIDGVGGARMIQGSMSTDPEARNLAPPWEGRRAEGGERRARPRPMPLRQVLREQVQALVPAVKTLVSGPAQEHEDETARPFAAPMTPFNGRILGKRRFATQHYELDRIKRVARIAGVTLNDVFMALCSGALRRYLGELGQLPEASLTAGMPVSVRPAGDQSVGNAISFIMAQLHTEIADPLERLKACHASAQAAKQPLQQLPKAAINHYTMMLMTPQMLQVSLGLGGYTRPMYNLIISNVPGPSETLYLNGARLEQIYPISLLFNGQALNISVVSYAGSFCLGFTGCRDSLPSMQKIAVYTGEALEELERVLGIAVEKAA</sequence>
<dbReference type="EC" id="2.3.1.20" evidence="4"/>
<dbReference type="Pfam" id="PF06974">
    <property type="entry name" value="WS_DGAT_C"/>
    <property type="match status" value="1"/>
</dbReference>
<dbReference type="InterPro" id="IPR014292">
    <property type="entry name" value="Acyl_transf_WS/DGAT"/>
</dbReference>
<dbReference type="GO" id="GO:0005886">
    <property type="term" value="C:plasma membrane"/>
    <property type="evidence" value="ECO:0007669"/>
    <property type="project" value="TreeGrafter"/>
</dbReference>
<evidence type="ECO:0000256" key="11">
    <source>
        <dbReference type="SAM" id="MobiDB-lite"/>
    </source>
</evidence>
<dbReference type="GO" id="GO:0019432">
    <property type="term" value="P:triglyceride biosynthetic process"/>
    <property type="evidence" value="ECO:0007669"/>
    <property type="project" value="UniProtKB-UniPathway"/>
</dbReference>
<dbReference type="InterPro" id="IPR004255">
    <property type="entry name" value="O-acyltransferase_WSD1_N"/>
</dbReference>
<dbReference type="Gene3D" id="3.30.559.30">
    <property type="entry name" value="Nonribosomal peptide synthetase, condensation domain"/>
    <property type="match status" value="1"/>
</dbReference>
<dbReference type="NCBIfam" id="TIGR02946">
    <property type="entry name" value="acyl_WS_DGAT"/>
    <property type="match status" value="1"/>
</dbReference>
<dbReference type="GO" id="GO:0051701">
    <property type="term" value="P:biological process involved in interaction with host"/>
    <property type="evidence" value="ECO:0007669"/>
    <property type="project" value="TreeGrafter"/>
</dbReference>
<dbReference type="AlphaFoldDB" id="A0A2S5THQ3"/>
<dbReference type="SUPFAM" id="SSF52777">
    <property type="entry name" value="CoA-dependent acyltransferases"/>
    <property type="match status" value="2"/>
</dbReference>
<feature type="region of interest" description="Disordered" evidence="11">
    <location>
        <begin position="160"/>
        <end position="183"/>
    </location>
</feature>
<keyword evidence="7" id="KW-0319">Glycerol metabolism</keyword>
<comment type="pathway">
    <text evidence="2">Lipid metabolism.</text>
</comment>
<dbReference type="GO" id="GO:0071731">
    <property type="term" value="P:response to nitric oxide"/>
    <property type="evidence" value="ECO:0007669"/>
    <property type="project" value="TreeGrafter"/>
</dbReference>
<dbReference type="OrthoDB" id="9810950at2"/>
<dbReference type="PANTHER" id="PTHR31650">
    <property type="entry name" value="O-ACYLTRANSFERASE (WSD1-LIKE) FAMILY PROTEIN"/>
    <property type="match status" value="1"/>
</dbReference>
<keyword evidence="15" id="KW-1185">Reference proteome</keyword>
<dbReference type="GO" id="GO:0001666">
    <property type="term" value="P:response to hypoxia"/>
    <property type="evidence" value="ECO:0007669"/>
    <property type="project" value="TreeGrafter"/>
</dbReference>
<feature type="compositionally biased region" description="Basic and acidic residues" evidence="11">
    <location>
        <begin position="172"/>
        <end position="182"/>
    </location>
</feature>
<dbReference type="Proteomes" id="UP000238220">
    <property type="component" value="Unassembled WGS sequence"/>
</dbReference>
<protein>
    <recommendedName>
        <fullName evidence="4">diacylglycerol O-acyltransferase</fullName>
        <ecNumber evidence="4">2.3.1.20</ecNumber>
    </recommendedName>
</protein>